<evidence type="ECO:0000313" key="1">
    <source>
        <dbReference type="EMBL" id="KAH7921579.1"/>
    </source>
</evidence>
<proteinExistence type="predicted"/>
<name>A0ACB8B7X3_9AGAM</name>
<organism evidence="1 2">
    <name type="scientific">Leucogyrophana mollusca</name>
    <dbReference type="NCBI Taxonomy" id="85980"/>
    <lineage>
        <taxon>Eukaryota</taxon>
        <taxon>Fungi</taxon>
        <taxon>Dikarya</taxon>
        <taxon>Basidiomycota</taxon>
        <taxon>Agaricomycotina</taxon>
        <taxon>Agaricomycetes</taxon>
        <taxon>Agaricomycetidae</taxon>
        <taxon>Boletales</taxon>
        <taxon>Boletales incertae sedis</taxon>
        <taxon>Leucogyrophana</taxon>
    </lineage>
</organism>
<dbReference type="EMBL" id="MU266520">
    <property type="protein sequence ID" value="KAH7921579.1"/>
    <property type="molecule type" value="Genomic_DNA"/>
</dbReference>
<accession>A0ACB8B7X3</accession>
<gene>
    <name evidence="1" type="ORF">BV22DRAFT_1132169</name>
</gene>
<protein>
    <submittedName>
        <fullName evidence="1">Uncharacterized protein</fullName>
    </submittedName>
</protein>
<evidence type="ECO:0000313" key="2">
    <source>
        <dbReference type="Proteomes" id="UP000790709"/>
    </source>
</evidence>
<dbReference type="Proteomes" id="UP000790709">
    <property type="component" value="Unassembled WGS sequence"/>
</dbReference>
<comment type="caution">
    <text evidence="1">The sequence shown here is derived from an EMBL/GenBank/DDBJ whole genome shotgun (WGS) entry which is preliminary data.</text>
</comment>
<reference evidence="1" key="1">
    <citation type="journal article" date="2021" name="New Phytol.">
        <title>Evolutionary innovations through gain and loss of genes in the ectomycorrhizal Boletales.</title>
        <authorList>
            <person name="Wu G."/>
            <person name="Miyauchi S."/>
            <person name="Morin E."/>
            <person name="Kuo A."/>
            <person name="Drula E."/>
            <person name="Varga T."/>
            <person name="Kohler A."/>
            <person name="Feng B."/>
            <person name="Cao Y."/>
            <person name="Lipzen A."/>
            <person name="Daum C."/>
            <person name="Hundley H."/>
            <person name="Pangilinan J."/>
            <person name="Johnson J."/>
            <person name="Barry K."/>
            <person name="LaButti K."/>
            <person name="Ng V."/>
            <person name="Ahrendt S."/>
            <person name="Min B."/>
            <person name="Choi I.G."/>
            <person name="Park H."/>
            <person name="Plett J.M."/>
            <person name="Magnuson J."/>
            <person name="Spatafora J.W."/>
            <person name="Nagy L.G."/>
            <person name="Henrissat B."/>
            <person name="Grigoriev I.V."/>
            <person name="Yang Z.L."/>
            <person name="Xu J."/>
            <person name="Martin F.M."/>
        </authorList>
    </citation>
    <scope>NUCLEOTIDE SEQUENCE</scope>
    <source>
        <strain evidence="1">KUC20120723A-06</strain>
    </source>
</reference>
<sequence>MYNDWLFPEHDTYTSTYPQLQPSTPIEQTTQHGELHLSESLIAQHSVNGIHVGQHHLDGVHLPLQYTPSGHAEPHFHVDPDSGLRRSTRSPKKTPAAADASYTIPSHGSMPSIPQPQWSMPSHQPVASIQHSNPYPNAPFVPSQDVFSAHSNPKESTNSPTPILAPPTRGRGAVATKNAGGSEPRSGAKGIATKESTVKPKSVGKGSKSGEGNRQTSGNSDNEIAKLTEKQLAEADLKLENAGLGEVGVKAENPRGLSDDDKLTVVKHITSSDVWPDFKLHQQSVFTTIVCNKLDGCFTATQVRNYWLNQAWEKYKQVREREEHTGGGDGDDDRNCSPDADEEDNIALDGTKRKRGTKKLLIDAVAKNDDTVVRSHDINSSDSISDADETPSIKKRSRKAASFNNSSYVETTSLLHEMMENMSRRHKKQEHIDEANMLMSRSNAELARKRDRREQEEHDERRAAARRQEEQQQREARGQEWKRAMEMLDHHNPLIKQQGERLAQRLTREEQAAENF</sequence>
<keyword evidence="2" id="KW-1185">Reference proteome</keyword>